<dbReference type="Pfam" id="PF13400">
    <property type="entry name" value="Tad"/>
    <property type="match status" value="1"/>
</dbReference>
<dbReference type="NCBIfam" id="TIGR03816">
    <property type="entry name" value="tadE_like_DECH"/>
    <property type="match status" value="1"/>
</dbReference>
<reference evidence="2 3" key="1">
    <citation type="submission" date="2019-10" db="EMBL/GenBank/DDBJ databases">
        <title>Actinomadura rubteroloni sp. nov. and Actinomadura macrotermitis sp. nov., isolated from the gut of fungus growing-termite Macrotermes natalensis.</title>
        <authorList>
            <person name="Benndorf R."/>
            <person name="Martin K."/>
            <person name="Kuefner M."/>
            <person name="De Beer W."/>
            <person name="Kaster A.-K."/>
            <person name="Vollmers J."/>
            <person name="Poulsen M."/>
            <person name="Beemelmanns C."/>
        </authorList>
    </citation>
    <scope>NUCLEOTIDE SEQUENCE [LARGE SCALE GENOMIC DNA]</scope>
    <source>
        <strain evidence="2 3">RB68</strain>
    </source>
</reference>
<feature type="domain" description="Putative Flp pilus-assembly TadG-like N-terminal" evidence="1">
    <location>
        <begin position="8"/>
        <end position="55"/>
    </location>
</feature>
<dbReference type="InterPro" id="IPR028087">
    <property type="entry name" value="Tad_N"/>
</dbReference>
<dbReference type="AlphaFoldDB" id="A0A7K0BWC3"/>
<keyword evidence="3" id="KW-1185">Reference proteome</keyword>
<organism evidence="2 3">
    <name type="scientific">Actinomadura macrotermitis</name>
    <dbReference type="NCBI Taxonomy" id="2585200"/>
    <lineage>
        <taxon>Bacteria</taxon>
        <taxon>Bacillati</taxon>
        <taxon>Actinomycetota</taxon>
        <taxon>Actinomycetes</taxon>
        <taxon>Streptosporangiales</taxon>
        <taxon>Thermomonosporaceae</taxon>
        <taxon>Actinomadura</taxon>
    </lineage>
</organism>
<evidence type="ECO:0000313" key="3">
    <source>
        <dbReference type="Proteomes" id="UP000487268"/>
    </source>
</evidence>
<sequence>MIQRKDAGAGTVLVVAFLGAVWLAGVAAMAVGGVRAARQRGDAAADLAALAGAQRVAEGSAVACRRAGEIAAASRGRLSRCAVRGRDVEVSVSVDARVPLGVAEVRIVSRARAGPAAPEGVP</sequence>
<proteinExistence type="predicted"/>
<name>A0A7K0BWC3_9ACTN</name>
<accession>A0A7K0BWC3</accession>
<dbReference type="RefSeq" id="WP_194293355.1">
    <property type="nucleotide sequence ID" value="NZ_WEGH01000002.1"/>
</dbReference>
<gene>
    <name evidence="2" type="ORF">ACRB68_35560</name>
</gene>
<comment type="caution">
    <text evidence="2">The sequence shown here is derived from an EMBL/GenBank/DDBJ whole genome shotgun (WGS) entry which is preliminary data.</text>
</comment>
<dbReference type="InterPro" id="IPR021202">
    <property type="entry name" value="Rv3654c-like"/>
</dbReference>
<protein>
    <recommendedName>
        <fullName evidence="1">Putative Flp pilus-assembly TadG-like N-terminal domain-containing protein</fullName>
    </recommendedName>
</protein>
<dbReference type="EMBL" id="WEGH01000002">
    <property type="protein sequence ID" value="MQY05480.1"/>
    <property type="molecule type" value="Genomic_DNA"/>
</dbReference>
<evidence type="ECO:0000259" key="1">
    <source>
        <dbReference type="Pfam" id="PF13400"/>
    </source>
</evidence>
<dbReference type="Proteomes" id="UP000487268">
    <property type="component" value="Unassembled WGS sequence"/>
</dbReference>
<evidence type="ECO:0000313" key="2">
    <source>
        <dbReference type="EMBL" id="MQY05480.1"/>
    </source>
</evidence>